<dbReference type="SUPFAM" id="SSF51690">
    <property type="entry name" value="Nicotinate/Quinolinate PRTase C-terminal domain-like"/>
    <property type="match status" value="1"/>
</dbReference>
<keyword evidence="5 11" id="KW-0436">Ligase</keyword>
<comment type="catalytic activity">
    <reaction evidence="7">
        <text>5-phospho-alpha-D-ribose 1-diphosphate + nicotinate + ATP + H2O = nicotinate beta-D-ribonucleotide + ADP + phosphate + diphosphate</text>
        <dbReference type="Rhea" id="RHEA:36163"/>
        <dbReference type="ChEBI" id="CHEBI:15377"/>
        <dbReference type="ChEBI" id="CHEBI:30616"/>
        <dbReference type="ChEBI" id="CHEBI:32544"/>
        <dbReference type="ChEBI" id="CHEBI:33019"/>
        <dbReference type="ChEBI" id="CHEBI:43474"/>
        <dbReference type="ChEBI" id="CHEBI:57502"/>
        <dbReference type="ChEBI" id="CHEBI:58017"/>
        <dbReference type="ChEBI" id="CHEBI:456216"/>
        <dbReference type="EC" id="6.3.4.21"/>
    </reaction>
</comment>
<reference evidence="11 12" key="1">
    <citation type="journal article" date="2018" name="BMC Genomics">
        <title>Genomic comparison of Trypanosoma conorhini and Trypanosoma rangeli to Trypanosoma cruzi strains of high and low virulence.</title>
        <authorList>
            <person name="Bradwell K.R."/>
            <person name="Koparde V.N."/>
            <person name="Matveyev A.V."/>
            <person name="Serrano M.G."/>
            <person name="Alves J.M."/>
            <person name="Parikh H."/>
            <person name="Huang B."/>
            <person name="Lee V."/>
            <person name="Espinosa-Alvarez O."/>
            <person name="Ortiz P.A."/>
            <person name="Costa-Martins A.G."/>
            <person name="Teixeira M.M."/>
            <person name="Buck G.A."/>
        </authorList>
    </citation>
    <scope>NUCLEOTIDE SEQUENCE [LARGE SCALE GENOMIC DNA]</scope>
    <source>
        <strain evidence="11 12">AM80</strain>
    </source>
</reference>
<dbReference type="Pfam" id="PF04095">
    <property type="entry name" value="NAPRTase"/>
    <property type="match status" value="1"/>
</dbReference>
<dbReference type="NCBIfam" id="NF003704">
    <property type="entry name" value="PRK05321.1"/>
    <property type="match status" value="1"/>
</dbReference>
<keyword evidence="8" id="KW-0812">Transmembrane</keyword>
<dbReference type="EC" id="6.3.4.21" evidence="3"/>
<dbReference type="GO" id="GO:0016757">
    <property type="term" value="F:glycosyltransferase activity"/>
    <property type="evidence" value="ECO:0007669"/>
    <property type="project" value="UniProtKB-KW"/>
</dbReference>
<dbReference type="NCBIfam" id="TIGR01514">
    <property type="entry name" value="NAPRTase"/>
    <property type="match status" value="1"/>
</dbReference>
<evidence type="ECO:0000256" key="2">
    <source>
        <dbReference type="ARBA" id="ARBA00010897"/>
    </source>
</evidence>
<dbReference type="Pfam" id="PF17767">
    <property type="entry name" value="NAPRTase_N"/>
    <property type="match status" value="1"/>
</dbReference>
<dbReference type="HAMAP" id="MF_00570">
    <property type="entry name" value="NAPRTase"/>
    <property type="match status" value="1"/>
</dbReference>
<dbReference type="InterPro" id="IPR040727">
    <property type="entry name" value="NAPRTase_N"/>
</dbReference>
<protein>
    <recommendedName>
        <fullName evidence="3">nicotinate phosphoribosyltransferase</fullName>
        <ecNumber evidence="3">6.3.4.21</ecNumber>
    </recommendedName>
</protein>
<feature type="domain" description="Nicotinate phosphoribosyltransferase N-terminal" evidence="10">
    <location>
        <begin position="13"/>
        <end position="137"/>
    </location>
</feature>
<dbReference type="RefSeq" id="XP_029242457.1">
    <property type="nucleotide sequence ID" value="XM_029377689.1"/>
</dbReference>
<gene>
    <name evidence="11" type="ORF">TraAM80_00618</name>
</gene>
<dbReference type="Proteomes" id="UP000283634">
    <property type="component" value="Unassembled WGS sequence"/>
</dbReference>
<dbReference type="InterPro" id="IPR036068">
    <property type="entry name" value="Nicotinate_pribotase-like_C"/>
</dbReference>
<keyword evidence="6" id="KW-0662">Pyridine nucleotide biosynthesis</keyword>
<evidence type="ECO:0000256" key="1">
    <source>
        <dbReference type="ARBA" id="ARBA00004952"/>
    </source>
</evidence>
<dbReference type="GeneID" id="40324551"/>
<dbReference type="SUPFAM" id="SSF54675">
    <property type="entry name" value="Nicotinate/Quinolinate PRTase N-terminal domain-like"/>
    <property type="match status" value="1"/>
</dbReference>
<evidence type="ECO:0000256" key="5">
    <source>
        <dbReference type="ARBA" id="ARBA00022598"/>
    </source>
</evidence>
<feature type="transmembrane region" description="Helical" evidence="8">
    <location>
        <begin position="402"/>
        <end position="422"/>
    </location>
</feature>
<dbReference type="InterPro" id="IPR006406">
    <property type="entry name" value="Nic_PRibTrfase"/>
</dbReference>
<name>A0A3R7N2T2_TRYRA</name>
<dbReference type="EMBL" id="MKGL01000011">
    <property type="protein sequence ID" value="RNF11923.1"/>
    <property type="molecule type" value="Genomic_DNA"/>
</dbReference>
<organism evidence="11 12">
    <name type="scientific">Trypanosoma rangeli</name>
    <dbReference type="NCBI Taxonomy" id="5698"/>
    <lineage>
        <taxon>Eukaryota</taxon>
        <taxon>Discoba</taxon>
        <taxon>Euglenozoa</taxon>
        <taxon>Kinetoplastea</taxon>
        <taxon>Metakinetoplastina</taxon>
        <taxon>Trypanosomatida</taxon>
        <taxon>Trypanosomatidae</taxon>
        <taxon>Trypanosoma</taxon>
        <taxon>Herpetosoma</taxon>
    </lineage>
</organism>
<dbReference type="PIRSF" id="PIRSF000484">
    <property type="entry name" value="NAPRT"/>
    <property type="match status" value="1"/>
</dbReference>
<evidence type="ECO:0000313" key="12">
    <source>
        <dbReference type="Proteomes" id="UP000283634"/>
    </source>
</evidence>
<proteinExistence type="inferred from homology"/>
<dbReference type="VEuPathDB" id="TriTrypDB:TRSC58_05656"/>
<evidence type="ECO:0000256" key="4">
    <source>
        <dbReference type="ARBA" id="ARBA00022553"/>
    </source>
</evidence>
<evidence type="ECO:0000259" key="10">
    <source>
        <dbReference type="Pfam" id="PF17767"/>
    </source>
</evidence>
<keyword evidence="11" id="KW-0328">Glycosyltransferase</keyword>
<dbReference type="InterPro" id="IPR007229">
    <property type="entry name" value="Nic_PRibTrfase-Fam"/>
</dbReference>
<dbReference type="PANTHER" id="PTHR11098:SF1">
    <property type="entry name" value="NICOTINATE PHOSPHORIBOSYLTRANSFERASE"/>
    <property type="match status" value="1"/>
</dbReference>
<comment type="caution">
    <text evidence="11">The sequence shown here is derived from an EMBL/GenBank/DDBJ whole genome shotgun (WGS) entry which is preliminary data.</text>
</comment>
<dbReference type="AlphaFoldDB" id="A0A3R7N2T2"/>
<dbReference type="PANTHER" id="PTHR11098">
    <property type="entry name" value="NICOTINATE PHOSPHORIBOSYLTRANSFERASE"/>
    <property type="match status" value="1"/>
</dbReference>
<keyword evidence="11" id="KW-0808">Transferase</keyword>
<sequence length="430" mass="48488">MVDTLKPIITSLLDTDAYKLHMQQAVFHFYPSVHAAFEFHCRNKDDHFGDAADTIREQVYLMQNIALTEDEYEYLASKRFLRKDYLDWLRNFRFNPNQVTVRSVPTSDGDEMDLAITIEGPWVETILWEVPLLAVVSEVVHQRRTPNVGVTEALAHLNKKLETLFDHTPLDTIERLTVSDFGTRRRFSFAVQEAVVRTLQQHPKFGRYLLGTSNYLLAKNLNLPAVGTQAHEWFQAHQQLAPTLRDSQRVALKQWLVEYPHDLGIALTDCISMDSFLHDFSKDLADAYVGLRHDSGDPVKWGEKAVQHYRKLGIDPKTKTLVFSDSLDLERAVMLHRIFTSEVNVVCGIGTHLSCSIPGVRGLNIVIKMTGCEGKPVAKLSDTPDKTICRDNQFVCELKRAFGLPMAAAAAATAAAAVAAAASDDRIRRR</sequence>
<dbReference type="GO" id="GO:0034355">
    <property type="term" value="P:NAD+ biosynthetic process via the salvage pathway"/>
    <property type="evidence" value="ECO:0007669"/>
    <property type="project" value="TreeGrafter"/>
</dbReference>
<keyword evidence="4" id="KW-0597">Phosphoprotein</keyword>
<dbReference type="OMA" id="IEHCLEY"/>
<evidence type="ECO:0000256" key="8">
    <source>
        <dbReference type="SAM" id="Phobius"/>
    </source>
</evidence>
<evidence type="ECO:0000256" key="6">
    <source>
        <dbReference type="ARBA" id="ARBA00022642"/>
    </source>
</evidence>
<evidence type="ECO:0000313" key="11">
    <source>
        <dbReference type="EMBL" id="RNF11923.1"/>
    </source>
</evidence>
<comment type="pathway">
    <text evidence="1">Cofactor biosynthesis; NAD(+) biosynthesis; nicotinate D-ribonucleotide from nicotinate: step 1/1.</text>
</comment>
<dbReference type="GO" id="GO:0004516">
    <property type="term" value="F:nicotinate phosphoribosyltransferase activity"/>
    <property type="evidence" value="ECO:0007669"/>
    <property type="project" value="UniProtKB-EC"/>
</dbReference>
<accession>A0A3R7N2T2</accession>
<dbReference type="OrthoDB" id="193380at2759"/>
<dbReference type="CDD" id="cd01401">
    <property type="entry name" value="PncB_like"/>
    <property type="match status" value="1"/>
</dbReference>
<evidence type="ECO:0000256" key="3">
    <source>
        <dbReference type="ARBA" id="ARBA00013236"/>
    </source>
</evidence>
<keyword evidence="8" id="KW-0472">Membrane</keyword>
<keyword evidence="12" id="KW-1185">Reference proteome</keyword>
<evidence type="ECO:0000259" key="9">
    <source>
        <dbReference type="Pfam" id="PF04095"/>
    </source>
</evidence>
<comment type="similarity">
    <text evidence="2">Belongs to the NAPRTase family.</text>
</comment>
<dbReference type="Gene3D" id="3.20.140.10">
    <property type="entry name" value="nicotinate phosphoribosyltransferase"/>
    <property type="match status" value="1"/>
</dbReference>
<evidence type="ECO:0000256" key="7">
    <source>
        <dbReference type="ARBA" id="ARBA00048668"/>
    </source>
</evidence>
<feature type="domain" description="Nicotinate/nicotinamide phosphoribosyltransferase" evidence="9">
    <location>
        <begin position="178"/>
        <end position="405"/>
    </location>
</feature>
<dbReference type="InterPro" id="IPR041525">
    <property type="entry name" value="N/Namide_PRibTrfase"/>
</dbReference>
<dbReference type="UniPathway" id="UPA00253">
    <property type="reaction ID" value="UER00457"/>
</dbReference>
<dbReference type="GO" id="GO:0005829">
    <property type="term" value="C:cytosol"/>
    <property type="evidence" value="ECO:0007669"/>
    <property type="project" value="TreeGrafter"/>
</dbReference>
<keyword evidence="8" id="KW-1133">Transmembrane helix</keyword>